<dbReference type="AlphaFoldDB" id="A0A6G4WPT9"/>
<dbReference type="InterPro" id="IPR020806">
    <property type="entry name" value="PKS_PP-bd"/>
</dbReference>
<gene>
    <name evidence="4" type="ORF">G5C65_00380</name>
</gene>
<comment type="caution">
    <text evidence="4">The sequence shown here is derived from an EMBL/GenBank/DDBJ whole genome shotgun (WGS) entry which is preliminary data.</text>
</comment>
<evidence type="ECO:0000259" key="3">
    <source>
        <dbReference type="PROSITE" id="PS50075"/>
    </source>
</evidence>
<dbReference type="PROSITE" id="PS50075">
    <property type="entry name" value="CARRIER"/>
    <property type="match status" value="1"/>
</dbReference>
<dbReference type="Proteomes" id="UP000477722">
    <property type="component" value="Unassembled WGS sequence"/>
</dbReference>
<evidence type="ECO:0000256" key="1">
    <source>
        <dbReference type="ARBA" id="ARBA00022450"/>
    </source>
</evidence>
<name>A0A6G4WPT9_9ACTN</name>
<dbReference type="GO" id="GO:0031177">
    <property type="term" value="F:phosphopantetheine binding"/>
    <property type="evidence" value="ECO:0007669"/>
    <property type="project" value="InterPro"/>
</dbReference>
<dbReference type="InterPro" id="IPR036736">
    <property type="entry name" value="ACP-like_sf"/>
</dbReference>
<evidence type="ECO:0000256" key="2">
    <source>
        <dbReference type="ARBA" id="ARBA00022553"/>
    </source>
</evidence>
<dbReference type="Pfam" id="PF00550">
    <property type="entry name" value="PP-binding"/>
    <property type="match status" value="1"/>
</dbReference>
<feature type="domain" description="Carrier" evidence="3">
    <location>
        <begin position="21"/>
        <end position="96"/>
    </location>
</feature>
<evidence type="ECO:0000313" key="4">
    <source>
        <dbReference type="EMBL" id="NGO66842.1"/>
    </source>
</evidence>
<sequence>MIHRTPTASEICRLPASERRDALEELLAREFKASLLMDEEEEFPLDGNFFDLGLTSLRVAELKQRLERLLGCEISTNVLFNSPNLARLLDHMVTEVLPGLSGGPLHGGKEQP</sequence>
<dbReference type="Gene3D" id="1.10.1200.10">
    <property type="entry name" value="ACP-like"/>
    <property type="match status" value="1"/>
</dbReference>
<dbReference type="SMART" id="SM00823">
    <property type="entry name" value="PKS_PP"/>
    <property type="match status" value="1"/>
</dbReference>
<dbReference type="InterPro" id="IPR009081">
    <property type="entry name" value="PP-bd_ACP"/>
</dbReference>
<keyword evidence="1" id="KW-0596">Phosphopantetheine</keyword>
<dbReference type="RefSeq" id="WP_165296518.1">
    <property type="nucleotide sequence ID" value="NZ_JAAKZZ010000002.1"/>
</dbReference>
<evidence type="ECO:0000313" key="5">
    <source>
        <dbReference type="Proteomes" id="UP000477722"/>
    </source>
</evidence>
<accession>A0A6G4WPT9</accession>
<keyword evidence="5" id="KW-1185">Reference proteome</keyword>
<proteinExistence type="predicted"/>
<reference evidence="4 5" key="1">
    <citation type="submission" date="2020-02" db="EMBL/GenBank/DDBJ databases">
        <title>Whole-genome analyses of novel actinobacteria.</title>
        <authorList>
            <person name="Sahin N."/>
            <person name="Tatar D."/>
        </authorList>
    </citation>
    <scope>NUCLEOTIDE SEQUENCE [LARGE SCALE GENOMIC DNA]</scope>
    <source>
        <strain evidence="4 5">SB3404</strain>
    </source>
</reference>
<organism evidence="4 5">
    <name type="scientific">Streptomyces boncukensis</name>
    <dbReference type="NCBI Taxonomy" id="2711219"/>
    <lineage>
        <taxon>Bacteria</taxon>
        <taxon>Bacillati</taxon>
        <taxon>Actinomycetota</taxon>
        <taxon>Actinomycetes</taxon>
        <taxon>Kitasatosporales</taxon>
        <taxon>Streptomycetaceae</taxon>
        <taxon>Streptomyces</taxon>
    </lineage>
</organism>
<keyword evidence="2" id="KW-0597">Phosphoprotein</keyword>
<dbReference type="GO" id="GO:0017000">
    <property type="term" value="P:antibiotic biosynthetic process"/>
    <property type="evidence" value="ECO:0007669"/>
    <property type="project" value="UniProtKB-ARBA"/>
</dbReference>
<dbReference type="EMBL" id="JAAKZZ010000002">
    <property type="protein sequence ID" value="NGO66842.1"/>
    <property type="molecule type" value="Genomic_DNA"/>
</dbReference>
<protein>
    <submittedName>
        <fullName evidence="4">Acyl carrier protein</fullName>
    </submittedName>
</protein>
<dbReference type="SUPFAM" id="SSF47336">
    <property type="entry name" value="ACP-like"/>
    <property type="match status" value="1"/>
</dbReference>